<dbReference type="EMBL" id="LIIK01000016">
    <property type="protein sequence ID" value="KQM08984.1"/>
    <property type="molecule type" value="Genomic_DNA"/>
</dbReference>
<gene>
    <name evidence="2" type="ORF">AL399_04375</name>
</gene>
<feature type="domain" description="Transcription regulator PadR N-terminal" evidence="1">
    <location>
        <begin position="19"/>
        <end position="87"/>
    </location>
</feature>
<dbReference type="STRING" id="1702214.AL399_04375"/>
<sequence length="119" mass="13382">MNVENVITQMRRGVLELCILSALQRGDAYTTDLVNALKEAEMIVVEGSVYPLLSRLKNQGYLGYRWEESQQGPPRKYYSLTPQGIAYFDILQKAWYATVETVNTLLASNGETGAKTTEE</sequence>
<evidence type="ECO:0000313" key="3">
    <source>
        <dbReference type="Proteomes" id="UP000054172"/>
    </source>
</evidence>
<keyword evidence="3" id="KW-1185">Reference proteome</keyword>
<dbReference type="AlphaFoldDB" id="A0A0Q4B713"/>
<organism evidence="2 3">
    <name type="scientific">Candidatus [Bacteroides] periocalifornicus</name>
    <dbReference type="NCBI Taxonomy" id="1702214"/>
    <lineage>
        <taxon>Bacteria</taxon>
        <taxon>Pseudomonadati</taxon>
        <taxon>Bacteroidota</taxon>
    </lineage>
</organism>
<dbReference type="InterPro" id="IPR005149">
    <property type="entry name" value="Tscrpt_reg_PadR_N"/>
</dbReference>
<dbReference type="PANTHER" id="PTHR33169:SF14">
    <property type="entry name" value="TRANSCRIPTIONAL REGULATOR RV3488"/>
    <property type="match status" value="1"/>
</dbReference>
<comment type="caution">
    <text evidence="2">The sequence shown here is derived from an EMBL/GenBank/DDBJ whole genome shotgun (WGS) entry which is preliminary data.</text>
</comment>
<dbReference type="InterPro" id="IPR036388">
    <property type="entry name" value="WH-like_DNA-bd_sf"/>
</dbReference>
<dbReference type="Proteomes" id="UP000054172">
    <property type="component" value="Unassembled WGS sequence"/>
</dbReference>
<dbReference type="InterPro" id="IPR052509">
    <property type="entry name" value="Metal_resp_DNA-bind_regulator"/>
</dbReference>
<dbReference type="Gene3D" id="1.10.10.10">
    <property type="entry name" value="Winged helix-like DNA-binding domain superfamily/Winged helix DNA-binding domain"/>
    <property type="match status" value="1"/>
</dbReference>
<evidence type="ECO:0000313" key="2">
    <source>
        <dbReference type="EMBL" id="KQM08984.1"/>
    </source>
</evidence>
<evidence type="ECO:0000259" key="1">
    <source>
        <dbReference type="Pfam" id="PF03551"/>
    </source>
</evidence>
<dbReference type="PATRIC" id="fig|1702214.3.peg.1644"/>
<name>A0A0Q4B713_9BACT</name>
<dbReference type="SUPFAM" id="SSF46785">
    <property type="entry name" value="Winged helix' DNA-binding domain"/>
    <property type="match status" value="1"/>
</dbReference>
<dbReference type="Pfam" id="PF03551">
    <property type="entry name" value="PadR"/>
    <property type="match status" value="1"/>
</dbReference>
<accession>A0A0Q4B713</accession>
<dbReference type="InterPro" id="IPR036390">
    <property type="entry name" value="WH_DNA-bd_sf"/>
</dbReference>
<proteinExistence type="predicted"/>
<reference evidence="2" key="1">
    <citation type="submission" date="2015-08" db="EMBL/GenBank/DDBJ databases">
        <title>Candidatus Bacteriodes Periocalifornicus.</title>
        <authorList>
            <person name="McLean J.S."/>
            <person name="Kelley S."/>
        </authorList>
    </citation>
    <scope>NUCLEOTIDE SEQUENCE [LARGE SCALE GENOMIC DNA]</scope>
    <source>
        <strain evidence="2">12B</strain>
    </source>
</reference>
<protein>
    <submittedName>
        <fullName evidence="2">PadR family transcriptional regulator</fullName>
    </submittedName>
</protein>
<dbReference type="PANTHER" id="PTHR33169">
    <property type="entry name" value="PADR-FAMILY TRANSCRIPTIONAL REGULATOR"/>
    <property type="match status" value="1"/>
</dbReference>